<evidence type="ECO:0000256" key="2">
    <source>
        <dbReference type="ARBA" id="ARBA00022741"/>
    </source>
</evidence>
<dbReference type="InterPro" id="IPR041445">
    <property type="entry name" value="AAA_lid_4"/>
</dbReference>
<dbReference type="GO" id="GO:0009378">
    <property type="term" value="F:four-way junction helicase activity"/>
    <property type="evidence" value="ECO:0007669"/>
    <property type="project" value="InterPro"/>
</dbReference>
<dbReference type="InterPro" id="IPR036390">
    <property type="entry name" value="WH_DNA-bd_sf"/>
</dbReference>
<feature type="binding site" evidence="9">
    <location>
        <position position="52"/>
    </location>
    <ligand>
        <name>ATP</name>
        <dbReference type="ChEBI" id="CHEBI:30616"/>
    </ligand>
</feature>
<evidence type="ECO:0000256" key="5">
    <source>
        <dbReference type="ARBA" id="ARBA00022840"/>
    </source>
</evidence>
<feature type="binding site" evidence="9">
    <location>
        <position position="47"/>
    </location>
    <ligand>
        <name>ATP</name>
        <dbReference type="ChEBI" id="CHEBI:30616"/>
    </ligand>
</feature>
<feature type="binding site" evidence="9">
    <location>
        <position position="6"/>
    </location>
    <ligand>
        <name>ATP</name>
        <dbReference type="ChEBI" id="CHEBI:30616"/>
    </ligand>
</feature>
<evidence type="ECO:0000259" key="10">
    <source>
        <dbReference type="SMART" id="SM00382"/>
    </source>
</evidence>
<comment type="function">
    <text evidence="9">The RuvA-RuvB-RuvC complex processes Holliday junction (HJ) DNA during genetic recombination and DNA repair, while the RuvA-RuvB complex plays an important role in the rescue of blocked DNA replication forks via replication fork reversal (RFR). RuvA specifically binds to HJ cruciform DNA, conferring on it an open structure. The RuvB hexamer acts as an ATP-dependent pump, pulling dsDNA into and through the RuvAB complex. RuvB forms 2 homohexamers on either side of HJ DNA bound by 1 or 2 RuvA tetramers; 4 subunits per hexamer contact DNA at a time. Coordinated motions by a converter formed by DNA-disengaged RuvB subunits stimulates ATP hydrolysis and nucleotide exchange. Immobilization of the converter enables RuvB to convert the ATP-contained energy into a lever motion, pulling 2 nucleotides of DNA out of the RuvA tetramer per ATP hydrolyzed, thus driving DNA branch migration. The RuvB motors rotate together with the DNA substrate, which together with the progressing nucleotide cycle form the mechanistic basis for DNA recombination by continuous HJ branch migration. Branch migration allows RuvC to scan DNA until it finds its consensus sequence, where it cleaves and resolves cruciform DNA.</text>
</comment>
<dbReference type="GO" id="GO:0006281">
    <property type="term" value="P:DNA repair"/>
    <property type="evidence" value="ECO:0007669"/>
    <property type="project" value="UniProtKB-UniRule"/>
</dbReference>
<dbReference type="InterPro" id="IPR003593">
    <property type="entry name" value="AAA+_ATPase"/>
</dbReference>
<comment type="caution">
    <text evidence="11">The sequence shown here is derived from an EMBL/GenBank/DDBJ whole genome shotgun (WGS) entry which is preliminary data.</text>
</comment>
<dbReference type="InterPro" id="IPR008824">
    <property type="entry name" value="RuvB-like_N"/>
</dbReference>
<feature type="binding site" evidence="9">
    <location>
        <position position="51"/>
    </location>
    <ligand>
        <name>Mg(2+)</name>
        <dbReference type="ChEBI" id="CHEBI:18420"/>
    </ligand>
</feature>
<dbReference type="InterPro" id="IPR004605">
    <property type="entry name" value="DNA_helicase_Holl-junc_RuvB"/>
</dbReference>
<gene>
    <name evidence="9" type="primary">ruvB</name>
    <name evidence="11" type="ORF">A2373_00445</name>
</gene>
<feature type="domain" description="AAA+ ATPase" evidence="10">
    <location>
        <begin position="36"/>
        <end position="167"/>
    </location>
</feature>
<evidence type="ECO:0000256" key="3">
    <source>
        <dbReference type="ARBA" id="ARBA00022763"/>
    </source>
</evidence>
<dbReference type="PANTHER" id="PTHR42848">
    <property type="match status" value="1"/>
</dbReference>
<dbReference type="EMBL" id="MFQS01000023">
    <property type="protein sequence ID" value="OGH83018.1"/>
    <property type="molecule type" value="Genomic_DNA"/>
</dbReference>
<keyword evidence="1 9" id="KW-0963">Cytoplasm</keyword>
<dbReference type="Gene3D" id="1.10.10.10">
    <property type="entry name" value="Winged helix-like DNA-binding domain superfamily/Winged helix DNA-binding domain"/>
    <property type="match status" value="1"/>
</dbReference>
<evidence type="ECO:0000313" key="11">
    <source>
        <dbReference type="EMBL" id="OGH83018.1"/>
    </source>
</evidence>
<evidence type="ECO:0000256" key="7">
    <source>
        <dbReference type="ARBA" id="ARBA00023172"/>
    </source>
</evidence>
<keyword evidence="6 9" id="KW-0238">DNA-binding</keyword>
<dbReference type="Pfam" id="PF05491">
    <property type="entry name" value="WHD_RuvB"/>
    <property type="match status" value="1"/>
</dbReference>
<dbReference type="GO" id="GO:0000400">
    <property type="term" value="F:four-way junction DNA binding"/>
    <property type="evidence" value="ECO:0007669"/>
    <property type="project" value="UniProtKB-UniRule"/>
</dbReference>
<dbReference type="InterPro" id="IPR036388">
    <property type="entry name" value="WH-like_DNA-bd_sf"/>
</dbReference>
<accession>A0A1F6NGS5</accession>
<proteinExistence type="inferred from homology"/>
<evidence type="ECO:0000313" key="12">
    <source>
        <dbReference type="Proteomes" id="UP000176300"/>
    </source>
</evidence>
<dbReference type="Gene3D" id="3.40.50.300">
    <property type="entry name" value="P-loop containing nucleotide triphosphate hydrolases"/>
    <property type="match status" value="1"/>
</dbReference>
<dbReference type="GO" id="GO:0048476">
    <property type="term" value="C:Holliday junction resolvase complex"/>
    <property type="evidence" value="ECO:0007669"/>
    <property type="project" value="UniProtKB-UniRule"/>
</dbReference>
<dbReference type="GO" id="GO:0005524">
    <property type="term" value="F:ATP binding"/>
    <property type="evidence" value="ECO:0007669"/>
    <property type="project" value="UniProtKB-UniRule"/>
</dbReference>
<sequence>MEINLRPQKLSEFVGQRQIKEPLSISIEASKKRKEPIEHVLLYGNPGLGKTTLANIIANEMDSHIRVTAGPALERVGDLAAILSNLTEGDVLFIDEIHRMNKTIEEVLYSAMEDYALDIIVGKGPAARTLRMPLEKFTLIGATTKLNLLSGPLRDRFGHVFHLNFYETEDIKKIVERSAKILEIDIHDIASDIISARARRTPRVANRLLRRVRDYAEVKHNGIISEESTANALGMLNIDQYGLDQVDRKILACIIEKFEGGPVGLNTLSAAAAEDMDTIETIYEPYLLQIGMIERTPRGRCATRLAYEHLNLEPGNKKQPLNFKGWKM</sequence>
<feature type="binding site" evidence="9">
    <location>
        <position position="295"/>
    </location>
    <ligand>
        <name>DNA</name>
        <dbReference type="ChEBI" id="CHEBI:16991"/>
    </ligand>
</feature>
<feature type="binding site" evidence="9">
    <location>
        <position position="5"/>
    </location>
    <ligand>
        <name>ATP</name>
        <dbReference type="ChEBI" id="CHEBI:30616"/>
    </ligand>
</feature>
<dbReference type="Pfam" id="PF17864">
    <property type="entry name" value="AAA_lid_4"/>
    <property type="match status" value="1"/>
</dbReference>
<dbReference type="HAMAP" id="MF_00016">
    <property type="entry name" value="DNA_HJ_migration_RuvB"/>
    <property type="match status" value="1"/>
</dbReference>
<evidence type="ECO:0000256" key="4">
    <source>
        <dbReference type="ARBA" id="ARBA00022801"/>
    </source>
</evidence>
<dbReference type="Pfam" id="PF05496">
    <property type="entry name" value="RuvB_N"/>
    <property type="match status" value="1"/>
</dbReference>
<feature type="binding site" evidence="9">
    <location>
        <position position="166"/>
    </location>
    <ligand>
        <name>ATP</name>
        <dbReference type="ChEBI" id="CHEBI:30616"/>
    </ligand>
</feature>
<reference evidence="11 12" key="1">
    <citation type="journal article" date="2016" name="Nat. Commun.">
        <title>Thousands of microbial genomes shed light on interconnected biogeochemical processes in an aquifer system.</title>
        <authorList>
            <person name="Anantharaman K."/>
            <person name="Brown C.T."/>
            <person name="Hug L.A."/>
            <person name="Sharon I."/>
            <person name="Castelle C.J."/>
            <person name="Probst A.J."/>
            <person name="Thomas B.C."/>
            <person name="Singh A."/>
            <person name="Wilkins M.J."/>
            <person name="Karaoz U."/>
            <person name="Brodie E.L."/>
            <person name="Williams K.H."/>
            <person name="Hubbard S.S."/>
            <person name="Banfield J.F."/>
        </authorList>
    </citation>
    <scope>NUCLEOTIDE SEQUENCE [LARGE SCALE GENOMIC DNA]</scope>
</reference>
<dbReference type="GO" id="GO:0016887">
    <property type="term" value="F:ATP hydrolysis activity"/>
    <property type="evidence" value="ECO:0007669"/>
    <property type="project" value="RHEA"/>
</dbReference>
<comment type="caution">
    <text evidence="9">Lacks conserved residue(s) required for the propagation of feature annotation.</text>
</comment>
<keyword evidence="8 9" id="KW-0234">DNA repair</keyword>
<feature type="region of interest" description="Head domain (RuvB-H)" evidence="9">
    <location>
        <begin position="240"/>
        <end position="328"/>
    </location>
</feature>
<feature type="binding site" evidence="9">
    <location>
        <position position="51"/>
    </location>
    <ligand>
        <name>ATP</name>
        <dbReference type="ChEBI" id="CHEBI:30616"/>
    </ligand>
</feature>
<evidence type="ECO:0000256" key="6">
    <source>
        <dbReference type="ARBA" id="ARBA00023125"/>
    </source>
</evidence>
<keyword evidence="2 9" id="KW-0547">Nucleotide-binding</keyword>
<keyword evidence="3 9" id="KW-0227">DNA damage</keyword>
<dbReference type="PANTHER" id="PTHR42848:SF1">
    <property type="entry name" value="HOLLIDAY JUNCTION BRANCH MIGRATION COMPLEX SUBUNIT RUVB"/>
    <property type="match status" value="1"/>
</dbReference>
<keyword evidence="4 9" id="KW-0378">Hydrolase</keyword>
<feature type="binding site" evidence="9">
    <location>
        <position position="300"/>
    </location>
    <ligand>
        <name>DNA</name>
        <dbReference type="ChEBI" id="CHEBI:16991"/>
    </ligand>
</feature>
<keyword evidence="11" id="KW-0347">Helicase</keyword>
<evidence type="ECO:0000256" key="8">
    <source>
        <dbReference type="ARBA" id="ARBA00023204"/>
    </source>
</evidence>
<dbReference type="STRING" id="1798697.A2373_00445"/>
<dbReference type="NCBIfam" id="NF000868">
    <property type="entry name" value="PRK00080.1"/>
    <property type="match status" value="1"/>
</dbReference>
<dbReference type="NCBIfam" id="TIGR00635">
    <property type="entry name" value="ruvB"/>
    <property type="match status" value="1"/>
</dbReference>
<dbReference type="EC" id="3.6.4.-" evidence="9"/>
<name>A0A1F6NGS5_9BACT</name>
<feature type="binding site" evidence="9">
    <location>
        <position position="50"/>
    </location>
    <ligand>
        <name>ATP</name>
        <dbReference type="ChEBI" id="CHEBI:30616"/>
    </ligand>
</feature>
<dbReference type="SMART" id="SM00382">
    <property type="entry name" value="AAA"/>
    <property type="match status" value="1"/>
</dbReference>
<evidence type="ECO:0000256" key="1">
    <source>
        <dbReference type="ARBA" id="ARBA00022490"/>
    </source>
</evidence>
<protein>
    <recommendedName>
        <fullName evidence="9">Holliday junction branch migration complex subunit RuvB</fullName>
        <ecNumber evidence="9">3.6.4.-</ecNumber>
    </recommendedName>
</protein>
<comment type="similarity">
    <text evidence="9">Belongs to the RuvB family.</text>
</comment>
<comment type="catalytic activity">
    <reaction evidence="9">
        <text>ATP + H2O = ADP + phosphate + H(+)</text>
        <dbReference type="Rhea" id="RHEA:13065"/>
        <dbReference type="ChEBI" id="CHEBI:15377"/>
        <dbReference type="ChEBI" id="CHEBI:15378"/>
        <dbReference type="ChEBI" id="CHEBI:30616"/>
        <dbReference type="ChEBI" id="CHEBI:43474"/>
        <dbReference type="ChEBI" id="CHEBI:456216"/>
    </reaction>
</comment>
<keyword evidence="5 9" id="KW-0067">ATP-binding</keyword>
<comment type="subcellular location">
    <subcellularLocation>
        <location evidence="9">Cytoplasm</location>
    </subcellularLocation>
</comment>
<dbReference type="SUPFAM" id="SSF52540">
    <property type="entry name" value="P-loop containing nucleoside triphosphate hydrolases"/>
    <property type="match status" value="1"/>
</dbReference>
<dbReference type="CDD" id="cd00009">
    <property type="entry name" value="AAA"/>
    <property type="match status" value="1"/>
</dbReference>
<feature type="region of interest" description="Small ATPAse domain (RuvB-S)" evidence="9">
    <location>
        <begin position="167"/>
        <end position="237"/>
    </location>
</feature>
<keyword evidence="7 9" id="KW-0233">DNA recombination</keyword>
<comment type="subunit">
    <text evidence="9">Homohexamer. Forms an RuvA(8)-RuvB(12)-Holliday junction (HJ) complex. HJ DNA is sandwiched between 2 RuvA tetramers; dsDNA enters through RuvA and exits via RuvB. An RuvB hexamer assembles on each DNA strand where it exits the tetramer. Each RuvB hexamer is contacted by two RuvA subunits (via domain III) on 2 adjacent RuvB subunits; this complex drives branch migration. In the full resolvosome a probable DNA-RuvA(4)-RuvB(12)-RuvC(2) complex forms which resolves the HJ.</text>
</comment>
<dbReference type="GO" id="GO:0005737">
    <property type="term" value="C:cytoplasm"/>
    <property type="evidence" value="ECO:0007669"/>
    <property type="project" value="UniProtKB-SubCell"/>
</dbReference>
<dbReference type="Proteomes" id="UP000176300">
    <property type="component" value="Unassembled WGS sequence"/>
</dbReference>
<dbReference type="Gene3D" id="1.10.8.60">
    <property type="match status" value="1"/>
</dbReference>
<dbReference type="AlphaFoldDB" id="A0A1F6NGS5"/>
<dbReference type="GO" id="GO:0006310">
    <property type="term" value="P:DNA recombination"/>
    <property type="evidence" value="ECO:0007669"/>
    <property type="project" value="UniProtKB-UniRule"/>
</dbReference>
<dbReference type="SUPFAM" id="SSF46785">
    <property type="entry name" value="Winged helix' DNA-binding domain"/>
    <property type="match status" value="1"/>
</dbReference>
<dbReference type="InterPro" id="IPR008823">
    <property type="entry name" value="RuvB_wg_C"/>
</dbReference>
<organism evidence="11 12">
    <name type="scientific">Candidatus Magasanikbacteria bacterium RIFOXYB1_FULL_40_15</name>
    <dbReference type="NCBI Taxonomy" id="1798697"/>
    <lineage>
        <taxon>Bacteria</taxon>
        <taxon>Candidatus Magasanikiibacteriota</taxon>
    </lineage>
</organism>
<dbReference type="InterPro" id="IPR027417">
    <property type="entry name" value="P-loop_NTPase"/>
</dbReference>
<evidence type="ECO:0000256" key="9">
    <source>
        <dbReference type="HAMAP-Rule" id="MF_00016"/>
    </source>
</evidence>
<feature type="binding site" evidence="9">
    <location>
        <begin position="113"/>
        <end position="115"/>
    </location>
    <ligand>
        <name>ATP</name>
        <dbReference type="ChEBI" id="CHEBI:30616"/>
    </ligand>
</feature>
<feature type="binding site" evidence="9">
    <location>
        <position position="203"/>
    </location>
    <ligand>
        <name>ATP</name>
        <dbReference type="ChEBI" id="CHEBI:30616"/>
    </ligand>
</feature>
<comment type="domain">
    <text evidence="9">Has 3 domains, the large (RuvB-L) and small ATPase (RuvB-S) domains and the C-terminal head (RuvB-H) domain. The head domain binds DNA, while the ATPase domains jointly bind ATP, ADP or are empty depending on the state of the subunit in the translocation cycle. During a single DNA translocation step the structure of each domain remains the same, but their relative positions change.</text>
</comment>
<feature type="binding site" evidence="9">
    <location>
        <position position="156"/>
    </location>
    <ligand>
        <name>ATP</name>
        <dbReference type="ChEBI" id="CHEBI:30616"/>
    </ligand>
</feature>